<dbReference type="SUPFAM" id="SSF75304">
    <property type="entry name" value="Amidase signature (AS) enzymes"/>
    <property type="match status" value="1"/>
</dbReference>
<feature type="region of interest" description="Disordered" evidence="7">
    <location>
        <begin position="102"/>
        <end position="122"/>
    </location>
</feature>
<sequence length="574" mass="62829">MEWFGGYFAHKRDCQKKRDSRTTSLISLSQPYYHPHLDQSPILASSLAQLISNVQQGIWSPQLVLRAYGQRAVEAQRETNCLTEVMIESAERWAEKADITGPLAGVPGMPSPPCSRSPSAARTRARADAHPVSLKDTCNVAGYDSCIGYSAWTFHPKEKDGAIVRLLKDAGAVPFVKTNAPTCLLSFESYNDVFGRTTNPYNSAYSPGGSSGGESALIAYGGSIVGVGTDVAGSVRVPAHFCGIYTLKCSTGRFPRAGNTSAMPGQEGVKACYSPMARSLEALGVFLKAVVDMKPWEYDASCDPLAWREPALPPKLTFGVLPTDGVVRPFPACARALKLCTAALAAEGHAIVTFTPPSPLRALQTASQLLIADAGATALQPFRWGEKNELGFARMLWPMRWLPRWAKRLWAWWIDRVQGDAVWSALVRDWGAKSYVEQQVLVVERERYRAEFLAAWQDQGLDFLLTVPNATPAVPHNALRDTFASCGYTFLFNYVDYPAGVLPVTRVDAALDQLTEKPENAVEQGAWKWYDGTKMAGLPVGVQVVGRRLEEEQTLRAMEIVEAALRASGVDYEV</sequence>
<evidence type="ECO:0000256" key="6">
    <source>
        <dbReference type="PIRSR" id="PIRSR001221-2"/>
    </source>
</evidence>
<dbReference type="Gene3D" id="3.90.1300.10">
    <property type="entry name" value="Amidase signature (AS) domain"/>
    <property type="match status" value="2"/>
</dbReference>
<evidence type="ECO:0000256" key="1">
    <source>
        <dbReference type="ARBA" id="ARBA00001311"/>
    </source>
</evidence>
<evidence type="ECO:0000313" key="10">
    <source>
        <dbReference type="Proteomes" id="UP000076842"/>
    </source>
</evidence>
<dbReference type="InterPro" id="IPR020556">
    <property type="entry name" value="Amidase_CS"/>
</dbReference>
<evidence type="ECO:0000313" key="9">
    <source>
        <dbReference type="EMBL" id="KZT54543.1"/>
    </source>
</evidence>
<dbReference type="PROSITE" id="PS00571">
    <property type="entry name" value="AMIDASES"/>
    <property type="match status" value="1"/>
</dbReference>
<protein>
    <recommendedName>
        <fullName evidence="3">amidase</fullName>
        <ecNumber evidence="3">3.5.1.4</ecNumber>
    </recommendedName>
</protein>
<evidence type="ECO:0000256" key="7">
    <source>
        <dbReference type="SAM" id="MobiDB-lite"/>
    </source>
</evidence>
<dbReference type="InterPro" id="IPR023631">
    <property type="entry name" value="Amidase_dom"/>
</dbReference>
<dbReference type="Proteomes" id="UP000076842">
    <property type="component" value="Unassembled WGS sequence"/>
</dbReference>
<dbReference type="AlphaFoldDB" id="A0A165EC40"/>
<feature type="active site" description="Acyl-ester intermediate" evidence="5">
    <location>
        <position position="234"/>
    </location>
</feature>
<reference evidence="9 10" key="1">
    <citation type="journal article" date="2016" name="Mol. Biol. Evol.">
        <title>Comparative Genomics of Early-Diverging Mushroom-Forming Fungi Provides Insights into the Origins of Lignocellulose Decay Capabilities.</title>
        <authorList>
            <person name="Nagy L.G."/>
            <person name="Riley R."/>
            <person name="Tritt A."/>
            <person name="Adam C."/>
            <person name="Daum C."/>
            <person name="Floudas D."/>
            <person name="Sun H."/>
            <person name="Yadav J.S."/>
            <person name="Pangilinan J."/>
            <person name="Larsson K.H."/>
            <person name="Matsuura K."/>
            <person name="Barry K."/>
            <person name="Labutti K."/>
            <person name="Kuo R."/>
            <person name="Ohm R.A."/>
            <person name="Bhattacharya S.S."/>
            <person name="Shirouzu T."/>
            <person name="Yoshinaga Y."/>
            <person name="Martin F.M."/>
            <person name="Grigoriev I.V."/>
            <person name="Hibbett D.S."/>
        </authorList>
    </citation>
    <scope>NUCLEOTIDE SEQUENCE [LARGE SCALE GENOMIC DNA]</scope>
    <source>
        <strain evidence="9 10">HHB12733</strain>
    </source>
</reference>
<dbReference type="PANTHER" id="PTHR46072:SF10">
    <property type="entry name" value="ACETAMIDASE"/>
    <property type="match status" value="1"/>
</dbReference>
<keyword evidence="4" id="KW-0378">Hydrolase</keyword>
<dbReference type="STRING" id="1353952.A0A165EC40"/>
<dbReference type="PANTHER" id="PTHR46072">
    <property type="entry name" value="AMIDASE-RELATED-RELATED"/>
    <property type="match status" value="1"/>
</dbReference>
<evidence type="ECO:0000256" key="5">
    <source>
        <dbReference type="PIRSR" id="PIRSR001221-1"/>
    </source>
</evidence>
<feature type="binding site" evidence="6">
    <location>
        <position position="184"/>
    </location>
    <ligand>
        <name>substrate</name>
    </ligand>
</feature>
<feature type="binding site" evidence="6">
    <location>
        <position position="210"/>
    </location>
    <ligand>
        <name>substrate</name>
    </ligand>
</feature>
<dbReference type="PIRSF" id="PIRSF001221">
    <property type="entry name" value="Amidase_fungi"/>
    <property type="match status" value="1"/>
</dbReference>
<dbReference type="FunFam" id="3.90.1300.10:FF:000003">
    <property type="entry name" value="Amidase signature enzyme"/>
    <property type="match status" value="1"/>
</dbReference>
<dbReference type="GO" id="GO:0004040">
    <property type="term" value="F:amidase activity"/>
    <property type="evidence" value="ECO:0007669"/>
    <property type="project" value="UniProtKB-EC"/>
</dbReference>
<name>A0A165EC40_9BASI</name>
<accession>A0A165EC40</accession>
<dbReference type="OrthoDB" id="6428749at2759"/>
<keyword evidence="10" id="KW-1185">Reference proteome</keyword>
<feature type="domain" description="Amidase" evidence="8">
    <location>
        <begin position="131"/>
        <end position="555"/>
    </location>
</feature>
<feature type="binding site" evidence="6">
    <location>
        <begin position="231"/>
        <end position="234"/>
    </location>
    <ligand>
        <name>substrate</name>
    </ligand>
</feature>
<comment type="similarity">
    <text evidence="2">Belongs to the amidase family.</text>
</comment>
<proteinExistence type="inferred from homology"/>
<gene>
    <name evidence="9" type="ORF">CALCODRAFT_473340</name>
</gene>
<dbReference type="Pfam" id="PF01425">
    <property type="entry name" value="Amidase"/>
    <property type="match status" value="1"/>
</dbReference>
<comment type="catalytic activity">
    <reaction evidence="1">
        <text>a monocarboxylic acid amide + H2O = a monocarboxylate + NH4(+)</text>
        <dbReference type="Rhea" id="RHEA:12020"/>
        <dbReference type="ChEBI" id="CHEBI:15377"/>
        <dbReference type="ChEBI" id="CHEBI:28938"/>
        <dbReference type="ChEBI" id="CHEBI:35757"/>
        <dbReference type="ChEBI" id="CHEBI:83628"/>
        <dbReference type="EC" id="3.5.1.4"/>
    </reaction>
</comment>
<evidence type="ECO:0000256" key="3">
    <source>
        <dbReference type="ARBA" id="ARBA00012922"/>
    </source>
</evidence>
<dbReference type="InParanoid" id="A0A165EC40"/>
<dbReference type="InterPro" id="IPR036928">
    <property type="entry name" value="AS_sf"/>
</dbReference>
<evidence type="ECO:0000259" key="8">
    <source>
        <dbReference type="Pfam" id="PF01425"/>
    </source>
</evidence>
<feature type="active site" description="Charge relay system" evidence="5">
    <location>
        <position position="210"/>
    </location>
</feature>
<feature type="active site" description="Charge relay system" evidence="5">
    <location>
        <position position="135"/>
    </location>
</feature>
<dbReference type="EC" id="3.5.1.4" evidence="3"/>
<dbReference type="EMBL" id="KV424012">
    <property type="protein sequence ID" value="KZT54543.1"/>
    <property type="molecule type" value="Genomic_DNA"/>
</dbReference>
<organism evidence="9 10">
    <name type="scientific">Calocera cornea HHB12733</name>
    <dbReference type="NCBI Taxonomy" id="1353952"/>
    <lineage>
        <taxon>Eukaryota</taxon>
        <taxon>Fungi</taxon>
        <taxon>Dikarya</taxon>
        <taxon>Basidiomycota</taxon>
        <taxon>Agaricomycotina</taxon>
        <taxon>Dacrymycetes</taxon>
        <taxon>Dacrymycetales</taxon>
        <taxon>Dacrymycetaceae</taxon>
        <taxon>Calocera</taxon>
    </lineage>
</organism>
<evidence type="ECO:0000256" key="4">
    <source>
        <dbReference type="ARBA" id="ARBA00022801"/>
    </source>
</evidence>
<evidence type="ECO:0000256" key="2">
    <source>
        <dbReference type="ARBA" id="ARBA00009199"/>
    </source>
</evidence>